<dbReference type="InterPro" id="IPR009057">
    <property type="entry name" value="Homeodomain-like_sf"/>
</dbReference>
<evidence type="ECO:0000313" key="2">
    <source>
        <dbReference type="EMBL" id="ATZ21387.1"/>
    </source>
</evidence>
<dbReference type="GO" id="GO:0003677">
    <property type="term" value="F:DNA binding"/>
    <property type="evidence" value="ECO:0007669"/>
    <property type="project" value="InterPro"/>
</dbReference>
<evidence type="ECO:0000259" key="1">
    <source>
        <dbReference type="PROSITE" id="PS51071"/>
    </source>
</evidence>
<reference evidence="2 3" key="1">
    <citation type="submission" date="2017-11" db="EMBL/GenBank/DDBJ databases">
        <title>Genome sequence of Mesoplasma tabanidae BARC 857 (ATCC 49584).</title>
        <authorList>
            <person name="Lo W.-S."/>
            <person name="Kuo C.-H."/>
        </authorList>
    </citation>
    <scope>NUCLEOTIDE SEQUENCE [LARGE SCALE GENOMIC DNA]</scope>
    <source>
        <strain evidence="2 3">BARC 857</strain>
    </source>
</reference>
<dbReference type="EMBL" id="CP024969">
    <property type="protein sequence ID" value="ATZ21387.1"/>
    <property type="molecule type" value="Genomic_DNA"/>
</dbReference>
<keyword evidence="3" id="KW-1185">Reference proteome</keyword>
<sequence>MKSVFEQLENVAKSVEDSLFKGIAKTLLNNFMEGEFKNQEEISKECYVSISTITKFCKKIGYSGYRELIFNLKLEYARLGWQKASKNISTFDMLNSIQNWIISNDNFVEKIVKSIQHAQVINIYASYQVQHAAKYFVEILQELNKIAVLPRIEYRSTLQKNRETDLNLIILCSRNNDELIKFFEKQIHPSNQTFLIISEQQRHKISGDFTDEVIIDYQDSIPRGIYRNLALECLFMHILQVIKSSF</sequence>
<dbReference type="OrthoDB" id="388934at2"/>
<feature type="domain" description="HTH rpiR-type" evidence="1">
    <location>
        <begin position="2"/>
        <end position="79"/>
    </location>
</feature>
<name>A0A2K8P3Q8_9MOLU</name>
<dbReference type="PANTHER" id="PTHR30514">
    <property type="entry name" value="GLUCOKINASE"/>
    <property type="match status" value="1"/>
</dbReference>
<gene>
    <name evidence="2" type="ORF">MTABA_v1c01840</name>
</gene>
<dbReference type="SUPFAM" id="SSF46689">
    <property type="entry name" value="Homeodomain-like"/>
    <property type="match status" value="1"/>
</dbReference>
<dbReference type="RefSeq" id="WP_157799980.1">
    <property type="nucleotide sequence ID" value="NZ_CP024969.1"/>
</dbReference>
<proteinExistence type="predicted"/>
<dbReference type="Proteomes" id="UP000232223">
    <property type="component" value="Chromosome"/>
</dbReference>
<dbReference type="KEGG" id="mtab:MTABA_v1c01840"/>
<dbReference type="GO" id="GO:0097367">
    <property type="term" value="F:carbohydrate derivative binding"/>
    <property type="evidence" value="ECO:0007669"/>
    <property type="project" value="InterPro"/>
</dbReference>
<dbReference type="AlphaFoldDB" id="A0A2K8P3Q8"/>
<dbReference type="InterPro" id="IPR036388">
    <property type="entry name" value="WH-like_DNA-bd_sf"/>
</dbReference>
<dbReference type="PROSITE" id="PS51071">
    <property type="entry name" value="HTH_RPIR"/>
    <property type="match status" value="1"/>
</dbReference>
<organism evidence="2 3">
    <name type="scientific">Mesoplasma tabanidae</name>
    <dbReference type="NCBI Taxonomy" id="219745"/>
    <lineage>
        <taxon>Bacteria</taxon>
        <taxon>Bacillati</taxon>
        <taxon>Mycoplasmatota</taxon>
        <taxon>Mollicutes</taxon>
        <taxon>Entomoplasmatales</taxon>
        <taxon>Entomoplasmataceae</taxon>
        <taxon>Mesoplasma</taxon>
    </lineage>
</organism>
<dbReference type="InterPro" id="IPR000281">
    <property type="entry name" value="HTH_RpiR"/>
</dbReference>
<dbReference type="PANTHER" id="PTHR30514:SF1">
    <property type="entry name" value="HTH-TYPE TRANSCRIPTIONAL REGULATOR HEXR-RELATED"/>
    <property type="match status" value="1"/>
</dbReference>
<dbReference type="Pfam" id="PF01418">
    <property type="entry name" value="HTH_6"/>
    <property type="match status" value="1"/>
</dbReference>
<evidence type="ECO:0000313" key="3">
    <source>
        <dbReference type="Proteomes" id="UP000232223"/>
    </source>
</evidence>
<dbReference type="Gene3D" id="1.10.10.10">
    <property type="entry name" value="Winged helix-like DNA-binding domain superfamily/Winged helix DNA-binding domain"/>
    <property type="match status" value="1"/>
</dbReference>
<dbReference type="GO" id="GO:0003700">
    <property type="term" value="F:DNA-binding transcription factor activity"/>
    <property type="evidence" value="ECO:0007669"/>
    <property type="project" value="InterPro"/>
</dbReference>
<accession>A0A2K8P3Q8</accession>
<protein>
    <recommendedName>
        <fullName evidence="1">HTH rpiR-type domain-containing protein</fullName>
    </recommendedName>
</protein>
<dbReference type="InterPro" id="IPR047640">
    <property type="entry name" value="RpiR-like"/>
</dbReference>